<feature type="region of interest" description="Disordered" evidence="2">
    <location>
        <begin position="30"/>
        <end position="77"/>
    </location>
</feature>
<evidence type="ECO:0000313" key="3">
    <source>
        <dbReference type="EMBL" id="KAG8367155.1"/>
    </source>
</evidence>
<sequence>MDLLSDEFLLSLSRSHALCKCRALSRFSGSRGATQDRDSSSPLNSATAGHSDNGIETSFSQNGTRSATNSRKGRGVAKGYKLDREVKKHGKYKIMFAPGERIPMKNESEFSDGLSIVIKTNAEIHGVNRWRDVPMENKEVCYARLFQWFDIEGWSTDERVSMIVDSRLQTVYTRWRNTLHMEYKKLVNKGISLREVCPREDLSMTKWQAACDFIEDEKFQKKSRINSRNRKKKPFDHTSGKTTMLTRYRRMEKMVAAQNQPVNEDEEPPSEDAIIESNLGRRSGYIKGMGHGVEVVRGRQFSSYSVVNAELKEKLSQLETAQDKIVNLTDAYEEQSKTLKEQSKTLEETLMKLDDQKKETEACKEQNKTYSQQIDSLQCQMAKMQEFLQKFPGFHPSTFSGTAISGDCGKVGVVDGDGPRNSQSLEI</sequence>
<dbReference type="AlphaFoldDB" id="A0AAV6WJN5"/>
<dbReference type="PANTHER" id="PTHR33499:SF11">
    <property type="entry name" value="NO APICAL MERISTEM-ASSOCIATED C-TERMINAL DOMAIN-CONTAINING PROTEIN"/>
    <property type="match status" value="1"/>
</dbReference>
<gene>
    <name evidence="3" type="ORF">BUALT_Bualt16G0043200</name>
</gene>
<comment type="caution">
    <text evidence="3">The sequence shown here is derived from an EMBL/GenBank/DDBJ whole genome shotgun (WGS) entry which is preliminary data.</text>
</comment>
<proteinExistence type="predicted"/>
<protein>
    <submittedName>
        <fullName evidence="3">Uncharacterized protein</fullName>
    </submittedName>
</protein>
<keyword evidence="1" id="KW-0175">Coiled coil</keyword>
<name>A0AAV6WJN5_9LAMI</name>
<keyword evidence="4" id="KW-1185">Reference proteome</keyword>
<dbReference type="PANTHER" id="PTHR33499">
    <property type="entry name" value="OS12G0282400 PROTEIN-RELATED"/>
    <property type="match status" value="1"/>
</dbReference>
<dbReference type="EMBL" id="WHWC01000016">
    <property type="protein sequence ID" value="KAG8367155.1"/>
    <property type="molecule type" value="Genomic_DNA"/>
</dbReference>
<evidence type="ECO:0000256" key="1">
    <source>
        <dbReference type="SAM" id="Coils"/>
    </source>
</evidence>
<reference evidence="3" key="1">
    <citation type="submission" date="2019-10" db="EMBL/GenBank/DDBJ databases">
        <authorList>
            <person name="Zhang R."/>
            <person name="Pan Y."/>
            <person name="Wang J."/>
            <person name="Ma R."/>
            <person name="Yu S."/>
        </authorList>
    </citation>
    <scope>NUCLEOTIDE SEQUENCE</scope>
    <source>
        <strain evidence="3">LA-IB0</strain>
        <tissue evidence="3">Leaf</tissue>
    </source>
</reference>
<organism evidence="3 4">
    <name type="scientific">Buddleja alternifolia</name>
    <dbReference type="NCBI Taxonomy" id="168488"/>
    <lineage>
        <taxon>Eukaryota</taxon>
        <taxon>Viridiplantae</taxon>
        <taxon>Streptophyta</taxon>
        <taxon>Embryophyta</taxon>
        <taxon>Tracheophyta</taxon>
        <taxon>Spermatophyta</taxon>
        <taxon>Magnoliopsida</taxon>
        <taxon>eudicotyledons</taxon>
        <taxon>Gunneridae</taxon>
        <taxon>Pentapetalae</taxon>
        <taxon>asterids</taxon>
        <taxon>lamiids</taxon>
        <taxon>Lamiales</taxon>
        <taxon>Scrophulariaceae</taxon>
        <taxon>Buddlejeae</taxon>
        <taxon>Buddleja</taxon>
    </lineage>
</organism>
<feature type="compositionally biased region" description="Polar residues" evidence="2">
    <location>
        <begin position="40"/>
        <end position="70"/>
    </location>
</feature>
<dbReference type="Proteomes" id="UP000826271">
    <property type="component" value="Unassembled WGS sequence"/>
</dbReference>
<evidence type="ECO:0000256" key="2">
    <source>
        <dbReference type="SAM" id="MobiDB-lite"/>
    </source>
</evidence>
<feature type="coiled-coil region" evidence="1">
    <location>
        <begin position="304"/>
        <end position="373"/>
    </location>
</feature>
<evidence type="ECO:0000313" key="4">
    <source>
        <dbReference type="Proteomes" id="UP000826271"/>
    </source>
</evidence>
<accession>A0AAV6WJN5</accession>